<dbReference type="InterPro" id="IPR012312">
    <property type="entry name" value="Hemerythrin-like"/>
</dbReference>
<gene>
    <name evidence="3" type="ORF">E5161_15705</name>
</gene>
<dbReference type="EMBL" id="SUPK01000007">
    <property type="protein sequence ID" value="TJY41137.1"/>
    <property type="molecule type" value="Genomic_DNA"/>
</dbReference>
<dbReference type="AlphaFoldDB" id="A0A4U0F8X2"/>
<keyword evidence="1" id="KW-0175">Coiled coil</keyword>
<evidence type="ECO:0000313" key="4">
    <source>
        <dbReference type="Proteomes" id="UP000309673"/>
    </source>
</evidence>
<organism evidence="3 4">
    <name type="scientific">Cohnella pontilimi</name>
    <dbReference type="NCBI Taxonomy" id="2564100"/>
    <lineage>
        <taxon>Bacteria</taxon>
        <taxon>Bacillati</taxon>
        <taxon>Bacillota</taxon>
        <taxon>Bacilli</taxon>
        <taxon>Bacillales</taxon>
        <taxon>Paenibacillaceae</taxon>
        <taxon>Cohnella</taxon>
    </lineage>
</organism>
<dbReference type="OrthoDB" id="2678285at2"/>
<reference evidence="3 4" key="1">
    <citation type="submission" date="2019-04" db="EMBL/GenBank/DDBJ databases">
        <title>Cohnella sp. nov., isolated from soil.</title>
        <authorList>
            <person name="Kim W."/>
        </authorList>
    </citation>
    <scope>NUCLEOTIDE SEQUENCE [LARGE SCALE GENOMIC DNA]</scope>
    <source>
        <strain evidence="3 4">CAU 1483</strain>
    </source>
</reference>
<dbReference type="Pfam" id="PF01814">
    <property type="entry name" value="Hemerythrin"/>
    <property type="match status" value="1"/>
</dbReference>
<dbReference type="Gene3D" id="1.20.120.520">
    <property type="entry name" value="nmb1532 protein domain like"/>
    <property type="match status" value="1"/>
</dbReference>
<evidence type="ECO:0000259" key="2">
    <source>
        <dbReference type="Pfam" id="PF01814"/>
    </source>
</evidence>
<proteinExistence type="predicted"/>
<dbReference type="Proteomes" id="UP000309673">
    <property type="component" value="Unassembled WGS sequence"/>
</dbReference>
<keyword evidence="4" id="KW-1185">Reference proteome</keyword>
<feature type="coiled-coil region" evidence="1">
    <location>
        <begin position="14"/>
        <end position="41"/>
    </location>
</feature>
<comment type="caution">
    <text evidence="3">The sequence shown here is derived from an EMBL/GenBank/DDBJ whole genome shotgun (WGS) entry which is preliminary data.</text>
</comment>
<protein>
    <submittedName>
        <fullName evidence="3">Hemerythrin domain-containing protein</fullName>
    </submittedName>
</protein>
<evidence type="ECO:0000256" key="1">
    <source>
        <dbReference type="SAM" id="Coils"/>
    </source>
</evidence>
<feature type="domain" description="Hemerythrin-like" evidence="2">
    <location>
        <begin position="21"/>
        <end position="154"/>
    </location>
</feature>
<evidence type="ECO:0000313" key="3">
    <source>
        <dbReference type="EMBL" id="TJY41137.1"/>
    </source>
</evidence>
<name>A0A4U0F8X2_9BACL</name>
<sequence length="168" mass="19760">MKEELSMERKDSPLLELYLNYDEWKEEHDALQSRLLELCRLMKWNPGNYEHANWEAHHRKVKDLWFLPFMRDWKRHLAKERNAIYPIAQSAICGGKMGPAAVLEQDGRIAETFFQEYLDAVKSGAPPEEALALLLQVLMIVAEHFRVEDESVVPVTEKLMEEIEYNRC</sequence>
<accession>A0A4U0F8X2</accession>